<sequence>MKEMPGKMIKSVEKFSDLLHKNLIIEFNKEKNTFEAIAKHYEADCDAVILAAIARERLLFIGGSFTIEITEDEQHFLVGMEAFFQKTDGEWVVKKNKSSKYPIELLILDDRRALKQERRIAYELTHPEKGEQHD</sequence>
<name>A0A3M8CLH4_9BACL</name>
<comment type="caution">
    <text evidence="1">The sequence shown here is derived from an EMBL/GenBank/DDBJ whole genome shotgun (WGS) entry which is preliminary data.</text>
</comment>
<dbReference type="RefSeq" id="WP_122907775.1">
    <property type="nucleotide sequence ID" value="NZ_CBCSBE010000002.1"/>
</dbReference>
<organism evidence="1 2">
    <name type="scientific">Brevibacillus invocatus</name>
    <dbReference type="NCBI Taxonomy" id="173959"/>
    <lineage>
        <taxon>Bacteria</taxon>
        <taxon>Bacillati</taxon>
        <taxon>Bacillota</taxon>
        <taxon>Bacilli</taxon>
        <taxon>Bacillales</taxon>
        <taxon>Paenibacillaceae</taxon>
        <taxon>Brevibacillus</taxon>
    </lineage>
</organism>
<dbReference type="AlphaFoldDB" id="A0A3M8CLH4"/>
<protein>
    <submittedName>
        <fullName evidence="1">Uncharacterized protein</fullName>
    </submittedName>
</protein>
<dbReference type="Proteomes" id="UP000282028">
    <property type="component" value="Unassembled WGS sequence"/>
</dbReference>
<dbReference type="OrthoDB" id="9854179at2"/>
<keyword evidence="2" id="KW-1185">Reference proteome</keyword>
<proteinExistence type="predicted"/>
<reference evidence="1 2" key="1">
    <citation type="submission" date="2018-10" db="EMBL/GenBank/DDBJ databases">
        <title>Phylogenomics of Brevibacillus.</title>
        <authorList>
            <person name="Dunlap C."/>
        </authorList>
    </citation>
    <scope>NUCLEOTIDE SEQUENCE [LARGE SCALE GENOMIC DNA]</scope>
    <source>
        <strain evidence="1 2">JCM 12215</strain>
    </source>
</reference>
<dbReference type="EMBL" id="RHHR01000008">
    <property type="protein sequence ID" value="RNB76127.1"/>
    <property type="molecule type" value="Genomic_DNA"/>
</dbReference>
<accession>A0A3M8CLH4</accession>
<evidence type="ECO:0000313" key="2">
    <source>
        <dbReference type="Proteomes" id="UP000282028"/>
    </source>
</evidence>
<gene>
    <name evidence="1" type="ORF">EDM52_04220</name>
</gene>
<evidence type="ECO:0000313" key="1">
    <source>
        <dbReference type="EMBL" id="RNB76127.1"/>
    </source>
</evidence>